<organism evidence="1 2">
    <name type="scientific">Rubripirellula tenax</name>
    <dbReference type="NCBI Taxonomy" id="2528015"/>
    <lineage>
        <taxon>Bacteria</taxon>
        <taxon>Pseudomonadati</taxon>
        <taxon>Planctomycetota</taxon>
        <taxon>Planctomycetia</taxon>
        <taxon>Pirellulales</taxon>
        <taxon>Pirellulaceae</taxon>
        <taxon>Rubripirellula</taxon>
    </lineage>
</organism>
<sequence length="339" mass="38062">MHRLIFTILTLVVIAPAVRAVDDSDISGDELFGDVQWVSVEGDPESPLLFHQAKHRLDLASVDCDRICRQATGATVRSDTLRCDNDRREYQVLPDGLMWRSYLAGPQEPRIGTVIQYDADDNIYCDASLGGRVGLLRYGTLGSKNPRGWQWDLEGGVITRLNVRESEDVDSMDYRIGTLITRSEGDWRFKFGYFHISSHVGDEYIERNPTFERVNYVTESAIWGVGYVPSESVRLYGEFAYAFSVSGGAQPVQIQTGAEYTPPAKSVTRGAPFAAINLNFREAVGYDVSSTAQIGWGFQSLESGRRMRFGLQCGAGPTSQYEFFERREEYIGIGSWFDY</sequence>
<evidence type="ECO:0000313" key="2">
    <source>
        <dbReference type="Proteomes" id="UP000318288"/>
    </source>
</evidence>
<protein>
    <recommendedName>
        <fullName evidence="3">DUF1207 domain-containing protein</fullName>
    </recommendedName>
</protein>
<accession>A0A5C6FD97</accession>
<gene>
    <name evidence="1" type="ORF">Poly51_00180</name>
</gene>
<dbReference type="RefSeq" id="WP_146453329.1">
    <property type="nucleotide sequence ID" value="NZ_SJPW01000001.1"/>
</dbReference>
<dbReference type="OrthoDB" id="238106at2"/>
<dbReference type="EMBL" id="SJPW01000001">
    <property type="protein sequence ID" value="TWU59746.1"/>
    <property type="molecule type" value="Genomic_DNA"/>
</dbReference>
<name>A0A5C6FD97_9BACT</name>
<dbReference type="Proteomes" id="UP000318288">
    <property type="component" value="Unassembled WGS sequence"/>
</dbReference>
<evidence type="ECO:0000313" key="1">
    <source>
        <dbReference type="EMBL" id="TWU59746.1"/>
    </source>
</evidence>
<keyword evidence="2" id="KW-1185">Reference proteome</keyword>
<dbReference type="Pfam" id="PF06727">
    <property type="entry name" value="DUF1207"/>
    <property type="match status" value="1"/>
</dbReference>
<proteinExistence type="predicted"/>
<dbReference type="AlphaFoldDB" id="A0A5C6FD97"/>
<dbReference type="InterPro" id="IPR009599">
    <property type="entry name" value="DUF1207"/>
</dbReference>
<evidence type="ECO:0008006" key="3">
    <source>
        <dbReference type="Google" id="ProtNLM"/>
    </source>
</evidence>
<reference evidence="1 2" key="1">
    <citation type="submission" date="2019-02" db="EMBL/GenBank/DDBJ databases">
        <title>Deep-cultivation of Planctomycetes and their phenomic and genomic characterization uncovers novel biology.</title>
        <authorList>
            <person name="Wiegand S."/>
            <person name="Jogler M."/>
            <person name="Boedeker C."/>
            <person name="Pinto D."/>
            <person name="Vollmers J."/>
            <person name="Rivas-Marin E."/>
            <person name="Kohn T."/>
            <person name="Peeters S.H."/>
            <person name="Heuer A."/>
            <person name="Rast P."/>
            <person name="Oberbeckmann S."/>
            <person name="Bunk B."/>
            <person name="Jeske O."/>
            <person name="Meyerdierks A."/>
            <person name="Storesund J.E."/>
            <person name="Kallscheuer N."/>
            <person name="Luecker S."/>
            <person name="Lage O.M."/>
            <person name="Pohl T."/>
            <person name="Merkel B.J."/>
            <person name="Hornburger P."/>
            <person name="Mueller R.-W."/>
            <person name="Bruemmer F."/>
            <person name="Labrenz M."/>
            <person name="Spormann A.M."/>
            <person name="Op Den Camp H."/>
            <person name="Overmann J."/>
            <person name="Amann R."/>
            <person name="Jetten M.S.M."/>
            <person name="Mascher T."/>
            <person name="Medema M.H."/>
            <person name="Devos D.P."/>
            <person name="Kaster A.-K."/>
            <person name="Ovreas L."/>
            <person name="Rohde M."/>
            <person name="Galperin M.Y."/>
            <person name="Jogler C."/>
        </authorList>
    </citation>
    <scope>NUCLEOTIDE SEQUENCE [LARGE SCALE GENOMIC DNA]</scope>
    <source>
        <strain evidence="1 2">Poly51</strain>
    </source>
</reference>
<comment type="caution">
    <text evidence="1">The sequence shown here is derived from an EMBL/GenBank/DDBJ whole genome shotgun (WGS) entry which is preliminary data.</text>
</comment>